<dbReference type="SUPFAM" id="SSF56281">
    <property type="entry name" value="Metallo-hydrolase/oxidoreductase"/>
    <property type="match status" value="1"/>
</dbReference>
<sequence length="309" mass="33158">MSYTLGLHELGDGCHAYLQPDGGWGWSNAGLIVGDGASLLVDTLFDLKITQRMLDSMVSATNGAPITTVVNTHANGDHCYGNELVVGANIIASQATAHEMSEVPPAMLAALNSAPGEIGDLFRHFFGEFDFEGITPVLPTTTFSGKYSCEVGGRTIELVEVGPAHTQGDTLVFVPDAKTVYTGDILFIGGTPVVWVGPLDNWIAACDLICASDVDHIVPGHGPLTDKAGVTAIRDYLSFVQSEATERYNGGMDAWDAARDIALNGFEKWGEFGRLAVNVDTVYRTLSPAHKSPDVVEQFRRMFALELKH</sequence>
<gene>
    <name evidence="2" type="ORF">GM51_0570</name>
</gene>
<dbReference type="InterPro" id="IPR050855">
    <property type="entry name" value="NDM-1-like"/>
</dbReference>
<evidence type="ECO:0000313" key="2">
    <source>
        <dbReference type="EMBL" id="KGA21676.1"/>
    </source>
</evidence>
<dbReference type="Gene3D" id="3.60.15.10">
    <property type="entry name" value="Ribonuclease Z/Hydroxyacylglutathione hydrolase-like"/>
    <property type="match status" value="1"/>
</dbReference>
<name>A0A094R3U8_9ZZZZ</name>
<organism evidence="2">
    <name type="scientific">freshwater metagenome</name>
    <dbReference type="NCBI Taxonomy" id="449393"/>
    <lineage>
        <taxon>unclassified sequences</taxon>
        <taxon>metagenomes</taxon>
        <taxon>ecological metagenomes</taxon>
    </lineage>
</organism>
<dbReference type="PANTHER" id="PTHR42951">
    <property type="entry name" value="METALLO-BETA-LACTAMASE DOMAIN-CONTAINING"/>
    <property type="match status" value="1"/>
</dbReference>
<proteinExistence type="predicted"/>
<dbReference type="SMART" id="SM00849">
    <property type="entry name" value="Lactamase_B"/>
    <property type="match status" value="1"/>
</dbReference>
<dbReference type="AlphaFoldDB" id="A0A094R3U8"/>
<protein>
    <recommendedName>
        <fullName evidence="1">Metallo-beta-lactamase domain-containing protein</fullName>
    </recommendedName>
</protein>
<accession>A0A094R3U8</accession>
<dbReference type="InterPro" id="IPR036866">
    <property type="entry name" value="RibonucZ/Hydroxyglut_hydro"/>
</dbReference>
<reference evidence="2" key="1">
    <citation type="submission" date="2014-06" db="EMBL/GenBank/DDBJ databases">
        <title>Key roles for freshwater Actinobacteria revealed by deep metagenomic sequencing.</title>
        <authorList>
            <person name="Ghai R."/>
            <person name="Mizuno C.M."/>
            <person name="Picazo A."/>
            <person name="Camacho A."/>
            <person name="Rodriguez-Valera F."/>
        </authorList>
    </citation>
    <scope>NUCLEOTIDE SEQUENCE</scope>
</reference>
<comment type="caution">
    <text evidence="2">The sequence shown here is derived from an EMBL/GenBank/DDBJ whole genome shotgun (WGS) entry which is preliminary data.</text>
</comment>
<dbReference type="Pfam" id="PF00753">
    <property type="entry name" value="Lactamase_B"/>
    <property type="match status" value="1"/>
</dbReference>
<dbReference type="PANTHER" id="PTHR42951:SF4">
    <property type="entry name" value="ACYL-COENZYME A THIOESTERASE MBLAC2"/>
    <property type="match status" value="1"/>
</dbReference>
<feature type="domain" description="Metallo-beta-lactamase" evidence="1">
    <location>
        <begin position="26"/>
        <end position="221"/>
    </location>
</feature>
<dbReference type="EMBL" id="JNSL01000002">
    <property type="protein sequence ID" value="KGA21676.1"/>
    <property type="molecule type" value="Genomic_DNA"/>
</dbReference>
<evidence type="ECO:0000259" key="1">
    <source>
        <dbReference type="SMART" id="SM00849"/>
    </source>
</evidence>
<dbReference type="InterPro" id="IPR001279">
    <property type="entry name" value="Metallo-B-lactamas"/>
</dbReference>
<dbReference type="CDD" id="cd16282">
    <property type="entry name" value="metallo-hydrolase-like_MBL-fold"/>
    <property type="match status" value="1"/>
</dbReference>